<organism evidence="2 3">
    <name type="scientific">Glossina pallidipes</name>
    <name type="common">Tsetse fly</name>
    <dbReference type="NCBI Taxonomy" id="7398"/>
    <lineage>
        <taxon>Eukaryota</taxon>
        <taxon>Metazoa</taxon>
        <taxon>Ecdysozoa</taxon>
        <taxon>Arthropoda</taxon>
        <taxon>Hexapoda</taxon>
        <taxon>Insecta</taxon>
        <taxon>Pterygota</taxon>
        <taxon>Neoptera</taxon>
        <taxon>Endopterygota</taxon>
        <taxon>Diptera</taxon>
        <taxon>Brachycera</taxon>
        <taxon>Muscomorpha</taxon>
        <taxon>Hippoboscoidea</taxon>
        <taxon>Glossinidae</taxon>
        <taxon>Glossina</taxon>
    </lineage>
</organism>
<accession>A0A1A9ZM76</accession>
<sequence length="105" mass="11151">MQRLGKLLQMMSYPIGIVPAFPPASAGLIPGSSAGGLSTLPDFNVRGVILETQSLAKYGLKIFHDDMLCIFMLLGTIAAILPSPGPLVCFNMNLMDCNSSLPNIL</sequence>
<dbReference type="EnsemblMetazoa" id="GPAI018965-RA">
    <property type="protein sequence ID" value="GPAI018965-PA"/>
    <property type="gene ID" value="GPAI018965"/>
</dbReference>
<dbReference type="Proteomes" id="UP000092445">
    <property type="component" value="Unassembled WGS sequence"/>
</dbReference>
<keyword evidence="1" id="KW-0812">Transmembrane</keyword>
<reference evidence="3" key="1">
    <citation type="submission" date="2014-03" db="EMBL/GenBank/DDBJ databases">
        <authorList>
            <person name="Aksoy S."/>
            <person name="Warren W."/>
            <person name="Wilson R.K."/>
        </authorList>
    </citation>
    <scope>NUCLEOTIDE SEQUENCE [LARGE SCALE GENOMIC DNA]</scope>
    <source>
        <strain evidence="3">IAEA</strain>
    </source>
</reference>
<protein>
    <submittedName>
        <fullName evidence="2">Uncharacterized protein</fullName>
    </submittedName>
</protein>
<evidence type="ECO:0000313" key="3">
    <source>
        <dbReference type="Proteomes" id="UP000092445"/>
    </source>
</evidence>
<keyword evidence="1" id="KW-0472">Membrane</keyword>
<dbReference type="AlphaFoldDB" id="A0A1A9ZM76"/>
<keyword evidence="1" id="KW-1133">Transmembrane helix</keyword>
<name>A0A1A9ZM76_GLOPL</name>
<keyword evidence="3" id="KW-1185">Reference proteome</keyword>
<proteinExistence type="predicted"/>
<evidence type="ECO:0000256" key="1">
    <source>
        <dbReference type="SAM" id="Phobius"/>
    </source>
</evidence>
<dbReference type="VEuPathDB" id="VectorBase:GPAI018965"/>
<feature type="transmembrane region" description="Helical" evidence="1">
    <location>
        <begin position="67"/>
        <end position="85"/>
    </location>
</feature>
<evidence type="ECO:0000313" key="2">
    <source>
        <dbReference type="EnsemblMetazoa" id="GPAI018965-PA"/>
    </source>
</evidence>
<reference evidence="2" key="2">
    <citation type="submission" date="2020-05" db="UniProtKB">
        <authorList>
            <consortium name="EnsemblMetazoa"/>
        </authorList>
    </citation>
    <scope>IDENTIFICATION</scope>
    <source>
        <strain evidence="2">IAEA</strain>
    </source>
</reference>